<dbReference type="Proteomes" id="UP000189735">
    <property type="component" value="Unassembled WGS sequence"/>
</dbReference>
<proteinExistence type="predicted"/>
<evidence type="ECO:0000313" key="2">
    <source>
        <dbReference type="EMBL" id="SKA79649.1"/>
    </source>
</evidence>
<name>A0A1T4WQW4_9MICO</name>
<accession>A0A1T4WQW4</accession>
<evidence type="ECO:0000313" key="3">
    <source>
        <dbReference type="Proteomes" id="UP000189735"/>
    </source>
</evidence>
<dbReference type="AlphaFoldDB" id="A0A1T4WQW4"/>
<organism evidence="2 3">
    <name type="scientific">Agreia bicolorata</name>
    <dbReference type="NCBI Taxonomy" id="110935"/>
    <lineage>
        <taxon>Bacteria</taxon>
        <taxon>Bacillati</taxon>
        <taxon>Actinomycetota</taxon>
        <taxon>Actinomycetes</taxon>
        <taxon>Micrococcales</taxon>
        <taxon>Microbacteriaceae</taxon>
        <taxon>Agreia</taxon>
    </lineage>
</organism>
<feature type="chain" id="PRO_5012594614" evidence="1">
    <location>
        <begin position="21"/>
        <end position="153"/>
    </location>
</feature>
<sequence>MKKSVIVTIAAIAATTVVAAAGVAAYSHHAFLGEVINHEKTVRIATMADLKNQNENDDFVSISPHPWMAPDAKDITVTFITTEEPGWNVKYTSQTGLTPELLKAGQCEAASHPPQPALAVDWLPSTVADGDVYECDKIFVTQQGDTVYGWEAD</sequence>
<dbReference type="EMBL" id="FUYG01000001">
    <property type="protein sequence ID" value="SKA79649.1"/>
    <property type="molecule type" value="Genomic_DNA"/>
</dbReference>
<feature type="signal peptide" evidence="1">
    <location>
        <begin position="1"/>
        <end position="20"/>
    </location>
</feature>
<protein>
    <submittedName>
        <fullName evidence="2">Uncharacterized protein</fullName>
    </submittedName>
</protein>
<gene>
    <name evidence="2" type="ORF">SAMN06295879_0100</name>
</gene>
<evidence type="ECO:0000256" key="1">
    <source>
        <dbReference type="SAM" id="SignalP"/>
    </source>
</evidence>
<reference evidence="3" key="1">
    <citation type="submission" date="2017-02" db="EMBL/GenBank/DDBJ databases">
        <authorList>
            <person name="Varghese N."/>
            <person name="Submissions S."/>
        </authorList>
    </citation>
    <scope>NUCLEOTIDE SEQUENCE [LARGE SCALE GENOMIC DNA]</scope>
    <source>
        <strain evidence="3">VKM Ac-2052</strain>
    </source>
</reference>
<keyword evidence="1" id="KW-0732">Signal</keyword>